<dbReference type="GO" id="GO:0008168">
    <property type="term" value="F:methyltransferase activity"/>
    <property type="evidence" value="ECO:0007669"/>
    <property type="project" value="UniProtKB-KW"/>
</dbReference>
<dbReference type="InterPro" id="IPR029063">
    <property type="entry name" value="SAM-dependent_MTases_sf"/>
</dbReference>
<dbReference type="AlphaFoldDB" id="G8PDW3"/>
<gene>
    <name evidence="1" type="ordered locus">PECL_1187</name>
</gene>
<dbReference type="HOGENOM" id="CLU_079190_1_0_9"/>
<evidence type="ECO:0000313" key="2">
    <source>
        <dbReference type="Proteomes" id="UP000005444"/>
    </source>
</evidence>
<evidence type="ECO:0000313" key="1">
    <source>
        <dbReference type="EMBL" id="AEV95448.1"/>
    </source>
</evidence>
<dbReference type="GO" id="GO:0032259">
    <property type="term" value="P:methylation"/>
    <property type="evidence" value="ECO:0007669"/>
    <property type="project" value="UniProtKB-KW"/>
</dbReference>
<dbReference type="SUPFAM" id="SSF53335">
    <property type="entry name" value="S-adenosyl-L-methionine-dependent methyltransferases"/>
    <property type="match status" value="1"/>
</dbReference>
<reference evidence="1 2" key="1">
    <citation type="journal article" date="2012" name="J. Bacteriol.">
        <title>Complete Genome Sequence of the Beer Spoilage Organism Pediococcus claussenii ATCC BAA-344T.</title>
        <authorList>
            <person name="Pittet V."/>
            <person name="Abegunde T."/>
            <person name="Marfleet T."/>
            <person name="Haakensen M."/>
            <person name="Morrow K."/>
            <person name="Jayaprakash T."/>
            <person name="Schroeder K."/>
            <person name="Trost B."/>
            <person name="Byrns S."/>
            <person name="Bergsveinson J."/>
            <person name="Kusalik A."/>
            <person name="Ziola B."/>
        </authorList>
    </citation>
    <scope>NUCLEOTIDE SEQUENCE [LARGE SCALE GENOMIC DNA]</scope>
    <source>
        <strain evidence="1 2">ATCC BAA-344</strain>
    </source>
</reference>
<protein>
    <submittedName>
        <fullName evidence="1">rRNA methylase</fullName>
    </submittedName>
</protein>
<dbReference type="CDD" id="cd02440">
    <property type="entry name" value="AdoMet_MTases"/>
    <property type="match status" value="1"/>
</dbReference>
<dbReference type="KEGG" id="pce:PECL_1187"/>
<dbReference type="Proteomes" id="UP000005444">
    <property type="component" value="Chromosome"/>
</dbReference>
<organism evidence="1 2">
    <name type="scientific">Pediococcus claussenii (strain ATCC BAA-344 / DSM 14800 / JCM 18046 / KCTC 3811 / LMG 21948 / P06)</name>
    <dbReference type="NCBI Taxonomy" id="701521"/>
    <lineage>
        <taxon>Bacteria</taxon>
        <taxon>Bacillati</taxon>
        <taxon>Bacillota</taxon>
        <taxon>Bacilli</taxon>
        <taxon>Lactobacillales</taxon>
        <taxon>Lactobacillaceae</taxon>
        <taxon>Pediococcus</taxon>
    </lineage>
</organism>
<dbReference type="RefSeq" id="WP_014215644.1">
    <property type="nucleotide sequence ID" value="NC_016605.1"/>
</dbReference>
<keyword evidence="2" id="KW-1185">Reference proteome</keyword>
<dbReference type="PANTHER" id="PTHR35276:SF1">
    <property type="entry name" value="TRNA (MNM(5)S(2)U34)-METHYLTRANSFERASE, CHLOROPLASTIC"/>
    <property type="match status" value="1"/>
</dbReference>
<dbReference type="EMBL" id="CP003137">
    <property type="protein sequence ID" value="AEV95448.1"/>
    <property type="molecule type" value="Genomic_DNA"/>
</dbReference>
<dbReference type="PANTHER" id="PTHR35276">
    <property type="entry name" value="S-ADENOSYL-L-METHIONINE-DEPENDENT METHYLTRANSFERASES SUPERFAMILY PROTEIN"/>
    <property type="match status" value="1"/>
</dbReference>
<dbReference type="PATRIC" id="fig|701521.8.peg.1128"/>
<dbReference type="Pfam" id="PF06962">
    <property type="entry name" value="rRNA_methylase"/>
    <property type="match status" value="1"/>
</dbReference>
<dbReference type="eggNOG" id="COG2519">
    <property type="taxonomic scope" value="Bacteria"/>
</dbReference>
<keyword evidence="1" id="KW-0489">Methyltransferase</keyword>
<name>G8PDW3_PEDCP</name>
<dbReference type="STRING" id="701521.PECL_1187"/>
<keyword evidence="1" id="KW-0808">Transferase</keyword>
<proteinExistence type="predicted"/>
<dbReference type="InterPro" id="IPR010719">
    <property type="entry name" value="MnmM_MeTrfase"/>
</dbReference>
<sequence length="185" mass="20693">MLKNSMQYSHIVLQEIINKGDNVIDATMGNGHDTQFLAKSVGATGHVYAFDIQQDAINHTKDRLTQLDLISQTTLINDSHSKIDNYVSNPISAAIFNLGYLPGNNKSIITHFSTTIPAINSCLRLLKVGGRIAVVCYYGHPGGKDELDHITHYLSQIEQQEFSVLRYEFLNQINQPPILLIIEKK</sequence>
<dbReference type="Gene3D" id="3.40.50.150">
    <property type="entry name" value="Vaccinia Virus protein VP39"/>
    <property type="match status" value="1"/>
</dbReference>
<accession>G8PDW3</accession>